<dbReference type="AlphaFoldDB" id="A0A2I0VGG3"/>
<evidence type="ECO:0000313" key="3">
    <source>
        <dbReference type="Proteomes" id="UP000233837"/>
    </source>
</evidence>
<protein>
    <submittedName>
        <fullName evidence="2">Uncharacterized protein</fullName>
    </submittedName>
</protein>
<dbReference type="Proteomes" id="UP000233837">
    <property type="component" value="Unassembled WGS sequence"/>
</dbReference>
<feature type="compositionally biased region" description="Acidic residues" evidence="1">
    <location>
        <begin position="11"/>
        <end position="22"/>
    </location>
</feature>
<name>A0A2I0VGG3_9ASPA</name>
<dbReference type="EMBL" id="KZ504358">
    <property type="protein sequence ID" value="PKU62508.1"/>
    <property type="molecule type" value="Genomic_DNA"/>
</dbReference>
<feature type="region of interest" description="Disordered" evidence="1">
    <location>
        <begin position="1"/>
        <end position="97"/>
    </location>
</feature>
<reference evidence="2 3" key="2">
    <citation type="journal article" date="2017" name="Nature">
        <title>The Apostasia genome and the evolution of orchids.</title>
        <authorList>
            <person name="Zhang G.Q."/>
            <person name="Liu K.W."/>
            <person name="Li Z."/>
            <person name="Lohaus R."/>
            <person name="Hsiao Y.Y."/>
            <person name="Niu S.C."/>
            <person name="Wang J.Y."/>
            <person name="Lin Y.C."/>
            <person name="Xu Q."/>
            <person name="Chen L.J."/>
            <person name="Yoshida K."/>
            <person name="Fujiwara S."/>
            <person name="Wang Z.W."/>
            <person name="Zhang Y.Q."/>
            <person name="Mitsuda N."/>
            <person name="Wang M."/>
            <person name="Liu G.H."/>
            <person name="Pecoraro L."/>
            <person name="Huang H.X."/>
            <person name="Xiao X.J."/>
            <person name="Lin M."/>
            <person name="Wu X.Y."/>
            <person name="Wu W.L."/>
            <person name="Chen Y.Y."/>
            <person name="Chang S.B."/>
            <person name="Sakamoto S."/>
            <person name="Ohme-Takagi M."/>
            <person name="Yagi M."/>
            <person name="Zeng S.J."/>
            <person name="Shen C.Y."/>
            <person name="Yeh C.M."/>
            <person name="Luo Y.B."/>
            <person name="Tsai W.C."/>
            <person name="Van de Peer Y."/>
            <person name="Liu Z.J."/>
        </authorList>
    </citation>
    <scope>NUCLEOTIDE SEQUENCE [LARGE SCALE GENOMIC DNA]</scope>
    <source>
        <tissue evidence="2">The whole plant</tissue>
    </source>
</reference>
<feature type="compositionally biased region" description="Acidic residues" evidence="1">
    <location>
        <begin position="49"/>
        <end position="60"/>
    </location>
</feature>
<reference evidence="2 3" key="1">
    <citation type="journal article" date="2016" name="Sci. Rep.">
        <title>The Dendrobium catenatum Lindl. genome sequence provides insights into polysaccharide synthase, floral development and adaptive evolution.</title>
        <authorList>
            <person name="Zhang G.Q."/>
            <person name="Xu Q."/>
            <person name="Bian C."/>
            <person name="Tsai W.C."/>
            <person name="Yeh C.M."/>
            <person name="Liu K.W."/>
            <person name="Yoshida K."/>
            <person name="Zhang L.S."/>
            <person name="Chang S.B."/>
            <person name="Chen F."/>
            <person name="Shi Y."/>
            <person name="Su Y.Y."/>
            <person name="Zhang Y.Q."/>
            <person name="Chen L.J."/>
            <person name="Yin Y."/>
            <person name="Lin M."/>
            <person name="Huang H."/>
            <person name="Deng H."/>
            <person name="Wang Z.W."/>
            <person name="Zhu S.L."/>
            <person name="Zhao X."/>
            <person name="Deng C."/>
            <person name="Niu S.C."/>
            <person name="Huang J."/>
            <person name="Wang M."/>
            <person name="Liu G.H."/>
            <person name="Yang H.J."/>
            <person name="Xiao X.J."/>
            <person name="Hsiao Y.Y."/>
            <person name="Wu W.L."/>
            <person name="Chen Y.Y."/>
            <person name="Mitsuda N."/>
            <person name="Ohme-Takagi M."/>
            <person name="Luo Y.B."/>
            <person name="Van de Peer Y."/>
            <person name="Liu Z.J."/>
        </authorList>
    </citation>
    <scope>NUCLEOTIDE SEQUENCE [LARGE SCALE GENOMIC DNA]</scope>
    <source>
        <tissue evidence="2">The whole plant</tissue>
    </source>
</reference>
<evidence type="ECO:0000313" key="2">
    <source>
        <dbReference type="EMBL" id="PKU62508.1"/>
    </source>
</evidence>
<proteinExistence type="predicted"/>
<organism evidence="2 3">
    <name type="scientific">Dendrobium catenatum</name>
    <dbReference type="NCBI Taxonomy" id="906689"/>
    <lineage>
        <taxon>Eukaryota</taxon>
        <taxon>Viridiplantae</taxon>
        <taxon>Streptophyta</taxon>
        <taxon>Embryophyta</taxon>
        <taxon>Tracheophyta</taxon>
        <taxon>Spermatophyta</taxon>
        <taxon>Magnoliopsida</taxon>
        <taxon>Liliopsida</taxon>
        <taxon>Asparagales</taxon>
        <taxon>Orchidaceae</taxon>
        <taxon>Epidendroideae</taxon>
        <taxon>Malaxideae</taxon>
        <taxon>Dendrobiinae</taxon>
        <taxon>Dendrobium</taxon>
    </lineage>
</organism>
<sequence>MVRHTNANEETYYDEGEDEDDQQPPIRRVYHRRREAGSTTGRGGHSQVEEEGEEAEENPFADENVTLADMQRHMRRQMRAKDREISQLNEKMTEMMA</sequence>
<keyword evidence="3" id="KW-1185">Reference proteome</keyword>
<gene>
    <name evidence="2" type="ORF">MA16_Dca028030</name>
</gene>
<evidence type="ECO:0000256" key="1">
    <source>
        <dbReference type="SAM" id="MobiDB-lite"/>
    </source>
</evidence>
<accession>A0A2I0VGG3</accession>